<evidence type="ECO:0000313" key="2">
    <source>
        <dbReference type="Proteomes" id="UP001279734"/>
    </source>
</evidence>
<name>A0AAD3RVU4_NEPGR</name>
<gene>
    <name evidence="1" type="ORF">Nepgr_001061</name>
</gene>
<dbReference type="Proteomes" id="UP001279734">
    <property type="component" value="Unassembled WGS sequence"/>
</dbReference>
<dbReference type="EMBL" id="BSYO01000001">
    <property type="protein sequence ID" value="GMG99221.1"/>
    <property type="molecule type" value="Genomic_DNA"/>
</dbReference>
<reference evidence="1" key="1">
    <citation type="submission" date="2023-05" db="EMBL/GenBank/DDBJ databases">
        <title>Nepenthes gracilis genome sequencing.</title>
        <authorList>
            <person name="Fukushima K."/>
        </authorList>
    </citation>
    <scope>NUCLEOTIDE SEQUENCE</scope>
    <source>
        <strain evidence="1">SING2019-196</strain>
    </source>
</reference>
<protein>
    <submittedName>
        <fullName evidence="1">Uncharacterized protein</fullName>
    </submittedName>
</protein>
<proteinExistence type="predicted"/>
<evidence type="ECO:0000313" key="1">
    <source>
        <dbReference type="EMBL" id="GMG99221.1"/>
    </source>
</evidence>
<accession>A0AAD3RVU4</accession>
<comment type="caution">
    <text evidence="1">The sequence shown here is derived from an EMBL/GenBank/DDBJ whole genome shotgun (WGS) entry which is preliminary data.</text>
</comment>
<keyword evidence="2" id="KW-1185">Reference proteome</keyword>
<dbReference type="AlphaFoldDB" id="A0AAD3RVU4"/>
<organism evidence="1 2">
    <name type="scientific">Nepenthes gracilis</name>
    <name type="common">Slender pitcher plant</name>
    <dbReference type="NCBI Taxonomy" id="150966"/>
    <lineage>
        <taxon>Eukaryota</taxon>
        <taxon>Viridiplantae</taxon>
        <taxon>Streptophyta</taxon>
        <taxon>Embryophyta</taxon>
        <taxon>Tracheophyta</taxon>
        <taxon>Spermatophyta</taxon>
        <taxon>Magnoliopsida</taxon>
        <taxon>eudicotyledons</taxon>
        <taxon>Gunneridae</taxon>
        <taxon>Pentapetalae</taxon>
        <taxon>Caryophyllales</taxon>
        <taxon>Nepenthaceae</taxon>
        <taxon>Nepenthes</taxon>
    </lineage>
</organism>
<sequence length="86" mass="9593">MDSVNFAAVDSCCFQIYCRSCNDVGTAFVVLLNMMQALRPFFALLEMENATHGMEDSLPVLVLLRRIEMALYATLSGLLIQPEVKC</sequence>